<comment type="caution">
    <text evidence="1">The sequence shown here is derived from an EMBL/GenBank/DDBJ whole genome shotgun (WGS) entry which is preliminary data.</text>
</comment>
<organism evidence="1 2">
    <name type="scientific">Lacticaseibacillus paracasei NRIC 0644</name>
    <dbReference type="NCBI Taxonomy" id="1435038"/>
    <lineage>
        <taxon>Bacteria</taxon>
        <taxon>Bacillati</taxon>
        <taxon>Bacillota</taxon>
        <taxon>Bacilli</taxon>
        <taxon>Lactobacillales</taxon>
        <taxon>Lactobacillaceae</taxon>
        <taxon>Lacticaseibacillus</taxon>
    </lineage>
</organism>
<name>A0A0C9Q6S9_LACPA</name>
<accession>A0A0C9Q6S9</accession>
<dbReference type="GeneID" id="57090954"/>
<protein>
    <submittedName>
        <fullName evidence="1">Uncharacterized protein</fullName>
    </submittedName>
</protein>
<proteinExistence type="predicted"/>
<sequence length="68" mass="8016">MLFAAHLRDYEVVGQYTDKWGHRHDSSRVCHQMTKREARDAMQRYLLQHFSDSVDLDAPIKVKVQATK</sequence>
<evidence type="ECO:0000313" key="1">
    <source>
        <dbReference type="EMBL" id="GAN35557.1"/>
    </source>
</evidence>
<reference evidence="2" key="1">
    <citation type="submission" date="2014-05" db="EMBL/GenBank/DDBJ databases">
        <title>Whole genome sequencing of Lactobacillus casei NRIC0644.</title>
        <authorList>
            <person name="Atarashi H."/>
            <person name="Yoshida Y."/>
            <person name="Fujimura S."/>
            <person name="Tanaka N."/>
            <person name="Shiwa Y."/>
            <person name="Yoshikawa H."/>
            <person name="Okada S."/>
            <person name="Nakagawa J."/>
        </authorList>
    </citation>
    <scope>NUCLEOTIDE SEQUENCE [LARGE SCALE GENOMIC DNA]</scope>
    <source>
        <strain evidence="2">NRIC0644</strain>
    </source>
</reference>
<evidence type="ECO:0000313" key="2">
    <source>
        <dbReference type="Proteomes" id="UP000032552"/>
    </source>
</evidence>
<dbReference type="EMBL" id="BAYM01000009">
    <property type="protein sequence ID" value="GAN35557.1"/>
    <property type="molecule type" value="Genomic_DNA"/>
</dbReference>
<gene>
    <name evidence="1" type="ORF">LC0644_0146</name>
</gene>
<dbReference type="Proteomes" id="UP000032552">
    <property type="component" value="Unassembled WGS sequence"/>
</dbReference>
<dbReference type="AlphaFoldDB" id="A0A0C9Q6S9"/>
<dbReference type="RefSeq" id="WP_003567288.1">
    <property type="nucleotide sequence ID" value="NZ_BAYM01000009.1"/>
</dbReference>